<dbReference type="EMBL" id="BT123408">
    <property type="protein sequence ID" value="ADE76729.1"/>
    <property type="molecule type" value="mRNA"/>
</dbReference>
<dbReference type="AlphaFoldDB" id="D5AB10"/>
<name>D5AB10_PICSI</name>
<evidence type="ECO:0000259" key="2">
    <source>
        <dbReference type="Pfam" id="PF10512"/>
    </source>
</evidence>
<reference evidence="3" key="1">
    <citation type="submission" date="2010-04" db="EMBL/GenBank/DDBJ databases">
        <authorList>
            <person name="Reid K.E."/>
            <person name="Liao N."/>
            <person name="Chan S."/>
            <person name="Docking R."/>
            <person name="Taylor G."/>
            <person name="Moore R."/>
            <person name="Mayo M."/>
            <person name="Munro S."/>
            <person name="King J."/>
            <person name="Yanchuk A."/>
            <person name="Holt R."/>
            <person name="Jones S."/>
            <person name="Marra M."/>
            <person name="Ritland C.E."/>
            <person name="Ritland K."/>
            <person name="Bohlmann J."/>
        </authorList>
    </citation>
    <scope>NUCLEOTIDE SEQUENCE</scope>
    <source>
        <tissue evidence="3">Bud</tissue>
    </source>
</reference>
<dbReference type="InterPro" id="IPR046466">
    <property type="entry name" value="Borealin_C"/>
</dbReference>
<sequence>MVISTRRGTKRGKQAGETKEQEPLSLPQNDEEKNNHSNGSQFKDFDNRKGVKRRRVNREKKELSPIPQDKECHGNNLHSHSAELADQRELSEFNHCEVKRRIAAIQAIRDAQIEHVLIQLRLARSLFSKEQLSMPLLQFLKDYCPNTIAVKNAEGIIELEGKPQNNDLAGSYVDEREWRASNGFQGSFGPHTSLAVDDQIAVIPTPMGFRFSSSAVKDSFLRSIAVHISNAAFEENSEIKMMDAESSFQTPQMDLKMQSVIGTTPKTQRQPKRGEMLLSVHGSPLGIYCEDKMDTISESDKEP</sequence>
<feature type="region of interest" description="Disordered" evidence="1">
    <location>
        <begin position="1"/>
        <end position="76"/>
    </location>
</feature>
<dbReference type="OMA" id="FPNLAIV"/>
<dbReference type="PANTHER" id="PTHR37248">
    <property type="entry name" value="TRANSLATION INITIATION FACTOR"/>
    <property type="match status" value="1"/>
</dbReference>
<organism evidence="3">
    <name type="scientific">Picea sitchensis</name>
    <name type="common">Sitka spruce</name>
    <name type="synonym">Pinus sitchensis</name>
    <dbReference type="NCBI Taxonomy" id="3332"/>
    <lineage>
        <taxon>Eukaryota</taxon>
        <taxon>Viridiplantae</taxon>
        <taxon>Streptophyta</taxon>
        <taxon>Embryophyta</taxon>
        <taxon>Tracheophyta</taxon>
        <taxon>Spermatophyta</taxon>
        <taxon>Pinopsida</taxon>
        <taxon>Pinidae</taxon>
        <taxon>Conifers I</taxon>
        <taxon>Pinales</taxon>
        <taxon>Pinaceae</taxon>
        <taxon>Picea</taxon>
    </lineage>
</organism>
<feature type="domain" description="Borealin C-terminal" evidence="2">
    <location>
        <begin position="246"/>
        <end position="286"/>
    </location>
</feature>
<evidence type="ECO:0000256" key="1">
    <source>
        <dbReference type="SAM" id="MobiDB-lite"/>
    </source>
</evidence>
<evidence type="ECO:0000313" key="3">
    <source>
        <dbReference type="EMBL" id="ADE76729.1"/>
    </source>
</evidence>
<dbReference type="PANTHER" id="PTHR37248:SF1">
    <property type="entry name" value="TRANSLATION INITIATION FACTOR"/>
    <property type="match status" value="1"/>
</dbReference>
<accession>D5AB10</accession>
<proteinExistence type="evidence at transcript level"/>
<dbReference type="Pfam" id="PF10512">
    <property type="entry name" value="Borealin"/>
    <property type="match status" value="1"/>
</dbReference>
<feature type="compositionally biased region" description="Basic and acidic residues" evidence="1">
    <location>
        <begin position="59"/>
        <end position="73"/>
    </location>
</feature>
<protein>
    <recommendedName>
        <fullName evidence="2">Borealin C-terminal domain-containing protein</fullName>
    </recommendedName>
</protein>